<name>A0A918YCD6_9ACTN</name>
<organism evidence="2 3">
    <name type="scientific">Streptomyces alanosinicus</name>
    <dbReference type="NCBI Taxonomy" id="68171"/>
    <lineage>
        <taxon>Bacteria</taxon>
        <taxon>Bacillati</taxon>
        <taxon>Actinomycetota</taxon>
        <taxon>Actinomycetes</taxon>
        <taxon>Kitasatosporales</taxon>
        <taxon>Streptomycetaceae</taxon>
        <taxon>Streptomyces</taxon>
    </lineage>
</organism>
<evidence type="ECO:0000313" key="3">
    <source>
        <dbReference type="Proteomes" id="UP000655443"/>
    </source>
</evidence>
<dbReference type="Proteomes" id="UP000655443">
    <property type="component" value="Unassembled WGS sequence"/>
</dbReference>
<feature type="region of interest" description="Disordered" evidence="1">
    <location>
        <begin position="1"/>
        <end position="39"/>
    </location>
</feature>
<dbReference type="AlphaFoldDB" id="A0A918YCD6"/>
<reference evidence="2" key="2">
    <citation type="submission" date="2020-09" db="EMBL/GenBank/DDBJ databases">
        <authorList>
            <person name="Sun Q."/>
            <person name="Ohkuma M."/>
        </authorList>
    </citation>
    <scope>NUCLEOTIDE SEQUENCE</scope>
    <source>
        <strain evidence="2">JCM 4714</strain>
    </source>
</reference>
<reference evidence="2" key="1">
    <citation type="journal article" date="2014" name="Int. J. Syst. Evol. Microbiol.">
        <title>Complete genome sequence of Corynebacterium casei LMG S-19264T (=DSM 44701T), isolated from a smear-ripened cheese.</title>
        <authorList>
            <consortium name="US DOE Joint Genome Institute (JGI-PGF)"/>
            <person name="Walter F."/>
            <person name="Albersmeier A."/>
            <person name="Kalinowski J."/>
            <person name="Ruckert C."/>
        </authorList>
    </citation>
    <scope>NUCLEOTIDE SEQUENCE</scope>
    <source>
        <strain evidence="2">JCM 4714</strain>
    </source>
</reference>
<comment type="caution">
    <text evidence="2">The sequence shown here is derived from an EMBL/GenBank/DDBJ whole genome shotgun (WGS) entry which is preliminary data.</text>
</comment>
<accession>A0A918YCD6</accession>
<dbReference type="EMBL" id="BMVG01000001">
    <property type="protein sequence ID" value="GHD98171.1"/>
    <property type="molecule type" value="Genomic_DNA"/>
</dbReference>
<evidence type="ECO:0000256" key="1">
    <source>
        <dbReference type="SAM" id="MobiDB-lite"/>
    </source>
</evidence>
<proteinExistence type="predicted"/>
<gene>
    <name evidence="2" type="ORF">GCM10010339_04280</name>
</gene>
<sequence>MRIVDAGPIEKFPQSAPPGKGEQVEQRAAHAGTLEGKPSEFFRDAAQCRAERIRISGGHRVIESLEKGPSGIL</sequence>
<evidence type="ECO:0000313" key="2">
    <source>
        <dbReference type="EMBL" id="GHD98171.1"/>
    </source>
</evidence>
<keyword evidence="3" id="KW-1185">Reference proteome</keyword>
<protein>
    <submittedName>
        <fullName evidence="2">Uncharacterized protein</fullName>
    </submittedName>
</protein>